<keyword evidence="7 21" id="KW-0808">Transferase</keyword>
<dbReference type="SUPFAM" id="SSF53756">
    <property type="entry name" value="UDP-Glycosyltransferase/glycogen phosphorylase"/>
    <property type="match status" value="1"/>
</dbReference>
<evidence type="ECO:0000256" key="19">
    <source>
        <dbReference type="ARBA" id="ARBA00082785"/>
    </source>
</evidence>
<evidence type="ECO:0000256" key="8">
    <source>
        <dbReference type="ARBA" id="ARBA00022692"/>
    </source>
</evidence>
<evidence type="ECO:0000256" key="1">
    <source>
        <dbReference type="ARBA" id="ARBA00004389"/>
    </source>
</evidence>
<dbReference type="InterPro" id="IPR001296">
    <property type="entry name" value="Glyco_trans_1"/>
</dbReference>
<accession>E2BIR3</accession>
<dbReference type="GO" id="GO:0004578">
    <property type="term" value="F:chitobiosyldiphosphodolichol beta-mannosyltransferase activity"/>
    <property type="evidence" value="ECO:0007669"/>
    <property type="project" value="UniProtKB-EC"/>
</dbReference>
<dbReference type="STRING" id="610380.E2BIR3"/>
<evidence type="ECO:0000256" key="7">
    <source>
        <dbReference type="ARBA" id="ARBA00022679"/>
    </source>
</evidence>
<name>E2BIR3_HARSA</name>
<evidence type="ECO:0000256" key="13">
    <source>
        <dbReference type="ARBA" id="ARBA00031434"/>
    </source>
</evidence>
<dbReference type="Gene3D" id="3.40.50.2000">
    <property type="entry name" value="Glycogen Phosphorylase B"/>
    <property type="match status" value="1"/>
</dbReference>
<gene>
    <name evidence="21" type="ORF">EAI_04169</name>
</gene>
<evidence type="ECO:0000313" key="22">
    <source>
        <dbReference type="Proteomes" id="UP000008237"/>
    </source>
</evidence>
<dbReference type="InParanoid" id="E2BIR3"/>
<dbReference type="EC" id="2.4.1.142" evidence="3"/>
<comment type="similarity">
    <text evidence="18">Belongs to the glycosyltransferase group 1 family. Glycosyltransferase 33 subfamily.</text>
</comment>
<keyword evidence="22" id="KW-1185">Reference proteome</keyword>
<dbReference type="Pfam" id="PF00534">
    <property type="entry name" value="Glycos_transf_1"/>
    <property type="match status" value="1"/>
</dbReference>
<dbReference type="EMBL" id="GL448530">
    <property type="protein sequence ID" value="EFN84403.1"/>
    <property type="molecule type" value="Genomic_DNA"/>
</dbReference>
<protein>
    <recommendedName>
        <fullName evidence="4">Chitobiosyldiphosphodolichol beta-mannosyltransferase</fullName>
        <ecNumber evidence="3">2.4.1.142</ecNumber>
    </recommendedName>
    <alternativeName>
        <fullName evidence="19">Asparagine-linked glycosylation protein 1 homolog</fullName>
    </alternativeName>
    <alternativeName>
        <fullName evidence="14">Beta-1,4-mannosyltransferase</fullName>
    </alternativeName>
    <alternativeName>
        <fullName evidence="15">GDP-Man:GlcNAc2-PP-dolichol mannosyltransferase</fullName>
    </alternativeName>
    <alternativeName>
        <fullName evidence="13">GDP-mannose-dolichol diphosphochitobiose mannosyltransferase</fullName>
    </alternativeName>
</protein>
<keyword evidence="9" id="KW-0256">Endoplasmic reticulum</keyword>
<dbReference type="PANTHER" id="PTHR13036:SF0">
    <property type="entry name" value="CHITOBIOSYLDIPHOSPHODOLICHOL BETA-MANNOSYLTRANSFERASE"/>
    <property type="match status" value="1"/>
</dbReference>
<evidence type="ECO:0000256" key="3">
    <source>
        <dbReference type="ARBA" id="ARBA00012611"/>
    </source>
</evidence>
<evidence type="ECO:0000256" key="18">
    <source>
        <dbReference type="ARBA" id="ARBA00061237"/>
    </source>
</evidence>
<sequence>MQYHAISFAKQDYVVDIIGYPGSTPMQEISENANISVHYLQSPPELQNRLPRLLSYIIKVLWQTVNLLWLLIRRPIPHSLIMQNPPAIPTIPVIWFYCVLMEVQSIIDWHNYAHSIMALSLGKNHALVKLAKLIEMTIGCRVGLNMCVSKAMQKDLKEKWGIKANILHDRPGDQFHPISLAEKHEFLLKLAEEYDVFKGSRKDSSIFTECSSNGVHLSPKRPGFIVSSTSWTEDEDFSILLNALQEYENACENNELNLPDLICVITGKGPLKDFYIAIINLKNWKHVKVVTPWLENEDYPKILASADLGVCLHISSSGLDLPMKVLDMFGCCLPVCAYNYDCLSELVQHEENGLVFANENELAQQLKTWFQDFPNNEMQQQLEKKFRHNLGALHQFQWHTNWLVVYNKLFSCFRQ</sequence>
<evidence type="ECO:0000256" key="6">
    <source>
        <dbReference type="ARBA" id="ARBA00022676"/>
    </source>
</evidence>
<feature type="domain" description="Glycosyl transferase family 1" evidence="20">
    <location>
        <begin position="217"/>
        <end position="384"/>
    </location>
</feature>
<keyword evidence="10" id="KW-0735">Signal-anchor</keyword>
<evidence type="ECO:0000256" key="15">
    <source>
        <dbReference type="ARBA" id="ARBA00033088"/>
    </source>
</evidence>
<dbReference type="OrthoDB" id="64220at2759"/>
<comment type="function">
    <text evidence="17">Mannosyltransferase that operates in the biosynthetic pathway of dolichol-linked oligosaccharides, the glycan precursors employed in protein asparagine (N)-glycosylation. The assembly of dolichol-linked oligosaccharides begins on the cytosolic side of the endoplasmic reticulum membrane and finishes in its lumen. The sequential addition of sugars to dolichol pyrophosphate produces dolichol-linked oligosaccharides containing fourteen sugars, including two GlcNAcs, nine mannoses and three glucoses. Once assembled, the oligosaccharide is transferred from the lipid to nascent proteins by oligosaccharyltransferases. Catalyzes, on the cytoplasmic face of the endoplasmic reticulum, the addition of the first mannose residues to the dolichol-linked oligosaccharide chain, to produce Man1GlcNAc(2)-PP-dolichol core oligosaccharide. Man1GlcNAc(2)-PP-dolichol is a substrate for ALG2, the following enzyme in the biosynthetic pathway.</text>
</comment>
<keyword evidence="11" id="KW-1133">Transmembrane helix</keyword>
<evidence type="ECO:0000259" key="20">
    <source>
        <dbReference type="Pfam" id="PF00534"/>
    </source>
</evidence>
<proteinExistence type="inferred from homology"/>
<reference evidence="21 22" key="1">
    <citation type="journal article" date="2010" name="Science">
        <title>Genomic comparison of the ants Camponotus floridanus and Harpegnathos saltator.</title>
        <authorList>
            <person name="Bonasio R."/>
            <person name="Zhang G."/>
            <person name="Ye C."/>
            <person name="Mutti N.S."/>
            <person name="Fang X."/>
            <person name="Qin N."/>
            <person name="Donahue G."/>
            <person name="Yang P."/>
            <person name="Li Q."/>
            <person name="Li C."/>
            <person name="Zhang P."/>
            <person name="Huang Z."/>
            <person name="Berger S.L."/>
            <person name="Reinberg D."/>
            <person name="Wang J."/>
            <person name="Liebig J."/>
        </authorList>
    </citation>
    <scope>NUCLEOTIDE SEQUENCE [LARGE SCALE GENOMIC DNA]</scope>
    <source>
        <strain evidence="21 22">R22 G/1</strain>
    </source>
</reference>
<dbReference type="OMA" id="CKLIIDW"/>
<comment type="pathway">
    <text evidence="2">Protein modification; protein glycosylation.</text>
</comment>
<dbReference type="GO" id="GO:0005789">
    <property type="term" value="C:endoplasmic reticulum membrane"/>
    <property type="evidence" value="ECO:0007669"/>
    <property type="project" value="UniProtKB-SubCell"/>
</dbReference>
<evidence type="ECO:0000256" key="14">
    <source>
        <dbReference type="ARBA" id="ARBA00031566"/>
    </source>
</evidence>
<evidence type="ECO:0000256" key="5">
    <source>
        <dbReference type="ARBA" id="ARBA00022553"/>
    </source>
</evidence>
<keyword evidence="6 21" id="KW-0328">Glycosyltransferase</keyword>
<evidence type="ECO:0000256" key="16">
    <source>
        <dbReference type="ARBA" id="ARBA00045071"/>
    </source>
</evidence>
<evidence type="ECO:0000256" key="11">
    <source>
        <dbReference type="ARBA" id="ARBA00022989"/>
    </source>
</evidence>
<evidence type="ECO:0000256" key="2">
    <source>
        <dbReference type="ARBA" id="ARBA00004922"/>
    </source>
</evidence>
<comment type="subcellular location">
    <subcellularLocation>
        <location evidence="1">Endoplasmic reticulum membrane</location>
        <topology evidence="1">Single-pass membrane protein</topology>
    </subcellularLocation>
</comment>
<comment type="catalytic activity">
    <reaction evidence="16">
        <text>an N,N'-diacetylchitobiosyl-diphospho-di-trans,poly-cis-dolichol + GDP-alpha-D-mannose = a beta-D-Man-(1-&gt;4)-beta-D-GlcNAc-(1-&gt;4)-alpha-D-GlcNAc-diphospho-di-trans,poly-cis-dolichol + GDP + H(+)</text>
        <dbReference type="Rhea" id="RHEA:13865"/>
        <dbReference type="Rhea" id="RHEA-COMP:19510"/>
        <dbReference type="Rhea" id="RHEA-COMP:19511"/>
        <dbReference type="ChEBI" id="CHEBI:15378"/>
        <dbReference type="ChEBI" id="CHEBI:57269"/>
        <dbReference type="ChEBI" id="CHEBI:57527"/>
        <dbReference type="ChEBI" id="CHEBI:58189"/>
        <dbReference type="ChEBI" id="CHEBI:58472"/>
        <dbReference type="EC" id="2.4.1.142"/>
    </reaction>
    <physiologicalReaction direction="left-to-right" evidence="16">
        <dbReference type="Rhea" id="RHEA:13866"/>
    </physiologicalReaction>
</comment>
<evidence type="ECO:0000256" key="9">
    <source>
        <dbReference type="ARBA" id="ARBA00022824"/>
    </source>
</evidence>
<dbReference type="Proteomes" id="UP000008237">
    <property type="component" value="Unassembled WGS sequence"/>
</dbReference>
<dbReference type="PANTHER" id="PTHR13036">
    <property type="entry name" value="BETA1,4 MANNOSYLTRANSFERASE"/>
    <property type="match status" value="1"/>
</dbReference>
<keyword evidence="8" id="KW-0812">Transmembrane</keyword>
<dbReference type="FunFam" id="3.40.50.2000:FF:000096">
    <property type="entry name" value="ALG1, chitobiosyldiphosphodolichol beta-mannosyltransferase"/>
    <property type="match status" value="1"/>
</dbReference>
<evidence type="ECO:0000256" key="4">
    <source>
        <dbReference type="ARBA" id="ARBA00015841"/>
    </source>
</evidence>
<keyword evidence="12" id="KW-0472">Membrane</keyword>
<evidence type="ECO:0000256" key="17">
    <source>
        <dbReference type="ARBA" id="ARBA00056362"/>
    </source>
</evidence>
<dbReference type="FunCoup" id="E2BIR3">
    <property type="interactions" value="2206"/>
</dbReference>
<evidence type="ECO:0000256" key="10">
    <source>
        <dbReference type="ARBA" id="ARBA00022968"/>
    </source>
</evidence>
<keyword evidence="5" id="KW-0597">Phosphoprotein</keyword>
<evidence type="ECO:0000313" key="21">
    <source>
        <dbReference type="EMBL" id="EFN84403.1"/>
    </source>
</evidence>
<evidence type="ECO:0000256" key="12">
    <source>
        <dbReference type="ARBA" id="ARBA00023136"/>
    </source>
</evidence>
<organism evidence="22">
    <name type="scientific">Harpegnathos saltator</name>
    <name type="common">Jerdon's jumping ant</name>
    <dbReference type="NCBI Taxonomy" id="610380"/>
    <lineage>
        <taxon>Eukaryota</taxon>
        <taxon>Metazoa</taxon>
        <taxon>Ecdysozoa</taxon>
        <taxon>Arthropoda</taxon>
        <taxon>Hexapoda</taxon>
        <taxon>Insecta</taxon>
        <taxon>Pterygota</taxon>
        <taxon>Neoptera</taxon>
        <taxon>Endopterygota</taxon>
        <taxon>Hymenoptera</taxon>
        <taxon>Apocrita</taxon>
        <taxon>Aculeata</taxon>
        <taxon>Formicoidea</taxon>
        <taxon>Formicidae</taxon>
        <taxon>Ponerinae</taxon>
        <taxon>Ponerini</taxon>
        <taxon>Harpegnathos</taxon>
    </lineage>
</organism>
<dbReference type="InterPro" id="IPR026051">
    <property type="entry name" value="ALG1-like"/>
</dbReference>
<dbReference type="AlphaFoldDB" id="E2BIR3"/>